<evidence type="ECO:0000313" key="1">
    <source>
        <dbReference type="EMBL" id="JAN94363.1"/>
    </source>
</evidence>
<accession>A0A0P6JR27</accession>
<dbReference type="EMBL" id="GDIQ01033333">
    <property type="protein sequence ID" value="JAN61404.1"/>
    <property type="molecule type" value="Transcribed_RNA"/>
</dbReference>
<protein>
    <submittedName>
        <fullName evidence="1">Uncharacterized protein</fullName>
    </submittedName>
</protein>
<organism evidence="1">
    <name type="scientific">Daphnia magna</name>
    <dbReference type="NCBI Taxonomy" id="35525"/>
    <lineage>
        <taxon>Eukaryota</taxon>
        <taxon>Metazoa</taxon>
        <taxon>Ecdysozoa</taxon>
        <taxon>Arthropoda</taxon>
        <taxon>Crustacea</taxon>
        <taxon>Branchiopoda</taxon>
        <taxon>Diplostraca</taxon>
        <taxon>Cladocera</taxon>
        <taxon>Anomopoda</taxon>
        <taxon>Daphniidae</taxon>
        <taxon>Daphnia</taxon>
    </lineage>
</organism>
<sequence>MSDLLFYSSKTIKKKKLTFLFFFPSSFCGPKYRKMENPILWGSLDNVIVSKEPLASPCLTSLLWSETCMIILYSSLLLRML</sequence>
<proteinExistence type="predicted"/>
<dbReference type="EMBL" id="GDIQ01000374">
    <property type="protein sequence ID" value="JAN94363.1"/>
    <property type="molecule type" value="Transcribed_RNA"/>
</dbReference>
<reference evidence="1" key="1">
    <citation type="submission" date="2015-10" db="EMBL/GenBank/DDBJ databases">
        <title>EvidentialGene: Evidence-directed Construction of Complete mRNA Transcriptomes without Genomes.</title>
        <authorList>
            <person name="Gilbert D.G."/>
        </authorList>
    </citation>
    <scope>NUCLEOTIDE SEQUENCE</scope>
</reference>
<dbReference type="AlphaFoldDB" id="A0A0P6JR27"/>
<name>A0A0P6JR27_9CRUS</name>